<evidence type="ECO:0000259" key="17">
    <source>
        <dbReference type="PROSITE" id="PS50919"/>
    </source>
</evidence>
<keyword evidence="11 16" id="KW-0472">Membrane</keyword>
<dbReference type="InterPro" id="IPR027005">
    <property type="entry name" value="PMT-like"/>
</dbReference>
<dbReference type="CDD" id="cd23283">
    <property type="entry name" value="beta-trefoil_MIR_PMT1-like"/>
    <property type="match status" value="1"/>
</dbReference>
<feature type="transmembrane region" description="Helical" evidence="16">
    <location>
        <begin position="280"/>
        <end position="299"/>
    </location>
</feature>
<evidence type="ECO:0000256" key="5">
    <source>
        <dbReference type="ARBA" id="ARBA00022676"/>
    </source>
</evidence>
<evidence type="ECO:0000313" key="19">
    <source>
        <dbReference type="Proteomes" id="UP000807716"/>
    </source>
</evidence>
<evidence type="ECO:0000256" key="6">
    <source>
        <dbReference type="ARBA" id="ARBA00022679"/>
    </source>
</evidence>
<feature type="region of interest" description="Disordered" evidence="15">
    <location>
        <begin position="581"/>
        <end position="600"/>
    </location>
</feature>
<organism evidence="18 19">
    <name type="scientific">Actinomortierella ambigua</name>
    <dbReference type="NCBI Taxonomy" id="1343610"/>
    <lineage>
        <taxon>Eukaryota</taxon>
        <taxon>Fungi</taxon>
        <taxon>Fungi incertae sedis</taxon>
        <taxon>Mucoromycota</taxon>
        <taxon>Mortierellomycotina</taxon>
        <taxon>Mortierellomycetes</taxon>
        <taxon>Mortierellales</taxon>
        <taxon>Mortierellaceae</taxon>
        <taxon>Actinomortierella</taxon>
    </lineage>
</organism>
<dbReference type="InterPro" id="IPR055412">
    <property type="entry name" value="UVB_sens_C"/>
</dbReference>
<dbReference type="InterPro" id="IPR054549">
    <property type="entry name" value="UVB_sens_RUS_dom"/>
</dbReference>
<accession>A0A9P6UCP0</accession>
<feature type="transmembrane region" description="Helical" evidence="16">
    <location>
        <begin position="958"/>
        <end position="977"/>
    </location>
</feature>
<gene>
    <name evidence="18" type="ORF">DFQ27_003863</name>
</gene>
<dbReference type="SUPFAM" id="SSF82109">
    <property type="entry name" value="MIR domain"/>
    <property type="match status" value="1"/>
</dbReference>
<protein>
    <recommendedName>
        <fullName evidence="4">dolichyl-phosphate-mannose--protein mannosyltransferase</fullName>
        <ecNumber evidence="4">2.4.1.109</ecNumber>
    </recommendedName>
</protein>
<evidence type="ECO:0000256" key="9">
    <source>
        <dbReference type="ARBA" id="ARBA00022824"/>
    </source>
</evidence>
<evidence type="ECO:0000256" key="8">
    <source>
        <dbReference type="ARBA" id="ARBA00022737"/>
    </source>
</evidence>
<comment type="similarity">
    <text evidence="3">Belongs to the glycosyltransferase 39 family.</text>
</comment>
<evidence type="ECO:0000256" key="16">
    <source>
        <dbReference type="SAM" id="Phobius"/>
    </source>
</evidence>
<feature type="region of interest" description="Disordered" evidence="15">
    <location>
        <begin position="1494"/>
        <end position="1589"/>
    </location>
</feature>
<dbReference type="Pfam" id="PF16192">
    <property type="entry name" value="PMT_4TMC"/>
    <property type="match status" value="1"/>
</dbReference>
<feature type="region of interest" description="Disordered" evidence="15">
    <location>
        <begin position="41"/>
        <end position="60"/>
    </location>
</feature>
<feature type="compositionally biased region" description="Low complexity" evidence="15">
    <location>
        <begin position="1444"/>
        <end position="1462"/>
    </location>
</feature>
<comment type="caution">
    <text evidence="18">The sequence shown here is derived from an EMBL/GenBank/DDBJ whole genome shotgun (WGS) entry which is preliminary data.</text>
</comment>
<feature type="compositionally biased region" description="Basic and acidic residues" evidence="15">
    <location>
        <begin position="1494"/>
        <end position="1504"/>
    </location>
</feature>
<dbReference type="GO" id="GO:0005789">
    <property type="term" value="C:endoplasmic reticulum membrane"/>
    <property type="evidence" value="ECO:0007669"/>
    <property type="project" value="UniProtKB-SubCell"/>
</dbReference>
<dbReference type="PANTHER" id="PTHR10050">
    <property type="entry name" value="DOLICHYL-PHOSPHATE-MANNOSE--PROTEIN MANNOSYLTRANSFERASE"/>
    <property type="match status" value="1"/>
</dbReference>
<evidence type="ECO:0000256" key="13">
    <source>
        <dbReference type="ARBA" id="ARBA00045085"/>
    </source>
</evidence>
<dbReference type="InterPro" id="IPR036300">
    <property type="entry name" value="MIR_dom_sf"/>
</dbReference>
<feature type="transmembrane region" description="Helical" evidence="16">
    <location>
        <begin position="869"/>
        <end position="892"/>
    </location>
</feature>
<feature type="domain" description="MIR" evidence="17">
    <location>
        <begin position="1072"/>
        <end position="1131"/>
    </location>
</feature>
<feature type="compositionally biased region" description="Pro residues" evidence="15">
    <location>
        <begin position="1510"/>
        <end position="1524"/>
    </location>
</feature>
<keyword evidence="12" id="KW-0325">Glycoprotein</keyword>
<feature type="transmembrane region" description="Helical" evidence="16">
    <location>
        <begin position="1311"/>
        <end position="1330"/>
    </location>
</feature>
<evidence type="ECO:0000256" key="12">
    <source>
        <dbReference type="ARBA" id="ARBA00023180"/>
    </source>
</evidence>
<dbReference type="PANTHER" id="PTHR10050:SF50">
    <property type="entry name" value="DOLICHYL-PHOSPHATE-MANNOSE--PROTEIN MANNOSYLTRANSFERASE 1-RELATED"/>
    <property type="match status" value="1"/>
</dbReference>
<feature type="compositionally biased region" description="Basic and acidic residues" evidence="15">
    <location>
        <begin position="1574"/>
        <end position="1589"/>
    </location>
</feature>
<evidence type="ECO:0000256" key="7">
    <source>
        <dbReference type="ARBA" id="ARBA00022692"/>
    </source>
</evidence>
<dbReference type="InterPro" id="IPR016093">
    <property type="entry name" value="MIR_motif"/>
</dbReference>
<keyword evidence="6" id="KW-0808">Transferase</keyword>
<keyword evidence="10 16" id="KW-1133">Transmembrane helix</keyword>
<evidence type="ECO:0000256" key="3">
    <source>
        <dbReference type="ARBA" id="ARBA00007222"/>
    </source>
</evidence>
<evidence type="ECO:0000256" key="15">
    <source>
        <dbReference type="SAM" id="MobiDB-lite"/>
    </source>
</evidence>
<evidence type="ECO:0000256" key="14">
    <source>
        <dbReference type="ARBA" id="ARBA00045102"/>
    </source>
</evidence>
<dbReference type="EC" id="2.4.1.109" evidence="4"/>
<feature type="transmembrane region" description="Helical" evidence="16">
    <location>
        <begin position="1368"/>
        <end position="1389"/>
    </location>
</feature>
<feature type="domain" description="MIR" evidence="17">
    <location>
        <begin position="1010"/>
        <end position="1064"/>
    </location>
</feature>
<dbReference type="Proteomes" id="UP000807716">
    <property type="component" value="Unassembled WGS sequence"/>
</dbReference>
<dbReference type="SMART" id="SM00472">
    <property type="entry name" value="MIR"/>
    <property type="match status" value="3"/>
</dbReference>
<keyword evidence="5" id="KW-0328">Glycosyltransferase</keyword>
<keyword evidence="19" id="KW-1185">Reference proteome</keyword>
<dbReference type="InterPro" id="IPR032421">
    <property type="entry name" value="PMT_4TMC"/>
</dbReference>
<feature type="region of interest" description="Disordered" evidence="15">
    <location>
        <begin position="1431"/>
        <end position="1478"/>
    </location>
</feature>
<evidence type="ECO:0000256" key="1">
    <source>
        <dbReference type="ARBA" id="ARBA00004477"/>
    </source>
</evidence>
<comment type="subcellular location">
    <subcellularLocation>
        <location evidence="1">Endoplasmic reticulum membrane</location>
        <topology evidence="1">Multi-pass membrane protein</topology>
    </subcellularLocation>
</comment>
<feature type="transmembrane region" description="Helical" evidence="16">
    <location>
        <begin position="803"/>
        <end position="821"/>
    </location>
</feature>
<feature type="transmembrane region" description="Helical" evidence="16">
    <location>
        <begin position="1342"/>
        <end position="1361"/>
    </location>
</feature>
<dbReference type="Pfam" id="PF02366">
    <property type="entry name" value="PMT"/>
    <property type="match status" value="1"/>
</dbReference>
<feature type="transmembrane region" description="Helical" evidence="16">
    <location>
        <begin position="1270"/>
        <end position="1290"/>
    </location>
</feature>
<feature type="compositionally biased region" description="Basic and acidic residues" evidence="15">
    <location>
        <begin position="46"/>
        <end position="59"/>
    </location>
</feature>
<feature type="compositionally biased region" description="Acidic residues" evidence="15">
    <location>
        <begin position="1559"/>
        <end position="1573"/>
    </location>
</feature>
<name>A0A9P6UCP0_9FUNG</name>
<dbReference type="Pfam" id="PF24160">
    <property type="entry name" value="UVB_sens_C"/>
    <property type="match status" value="1"/>
</dbReference>
<evidence type="ECO:0000313" key="18">
    <source>
        <dbReference type="EMBL" id="KAG0269354.1"/>
    </source>
</evidence>
<feature type="transmembrane region" description="Helical" evidence="16">
    <location>
        <begin position="305"/>
        <end position="324"/>
    </location>
</feature>
<proteinExistence type="inferred from homology"/>
<feature type="domain" description="MIR" evidence="17">
    <location>
        <begin position="1141"/>
        <end position="1197"/>
    </location>
</feature>
<comment type="pathway">
    <text evidence="2">Protein modification; protein glycosylation.</text>
</comment>
<dbReference type="InterPro" id="IPR003342">
    <property type="entry name" value="ArnT-like_N"/>
</dbReference>
<keyword evidence="9" id="KW-0256">Endoplasmic reticulum</keyword>
<dbReference type="OrthoDB" id="292747at2759"/>
<reference evidence="18" key="1">
    <citation type="journal article" date="2020" name="Fungal Divers.">
        <title>Resolving the Mortierellaceae phylogeny through synthesis of multi-gene phylogenetics and phylogenomics.</title>
        <authorList>
            <person name="Vandepol N."/>
            <person name="Liber J."/>
            <person name="Desiro A."/>
            <person name="Na H."/>
            <person name="Kennedy M."/>
            <person name="Barry K."/>
            <person name="Grigoriev I.V."/>
            <person name="Miller A.N."/>
            <person name="O'Donnell K."/>
            <person name="Stajich J.E."/>
            <person name="Bonito G."/>
        </authorList>
    </citation>
    <scope>NUCLEOTIDE SEQUENCE</scope>
    <source>
        <strain evidence="18">BC1065</strain>
    </source>
</reference>
<feature type="compositionally biased region" description="Polar residues" evidence="15">
    <location>
        <begin position="591"/>
        <end position="600"/>
    </location>
</feature>
<dbReference type="EMBL" id="JAAAJB010000027">
    <property type="protein sequence ID" value="KAG0269354.1"/>
    <property type="molecule type" value="Genomic_DNA"/>
</dbReference>
<feature type="transmembrane region" description="Helical" evidence="16">
    <location>
        <begin position="158"/>
        <end position="180"/>
    </location>
</feature>
<feature type="region of interest" description="Disordered" evidence="15">
    <location>
        <begin position="606"/>
        <end position="680"/>
    </location>
</feature>
<evidence type="ECO:0000256" key="2">
    <source>
        <dbReference type="ARBA" id="ARBA00004922"/>
    </source>
</evidence>
<dbReference type="GO" id="GO:0004169">
    <property type="term" value="F:dolichyl-phosphate-mannose-protein mannosyltransferase activity"/>
    <property type="evidence" value="ECO:0007669"/>
    <property type="project" value="UniProtKB-EC"/>
</dbReference>
<dbReference type="Gene3D" id="2.80.10.50">
    <property type="match status" value="1"/>
</dbReference>
<sequence>MPRILCPLSTSRLPFYRHCLIPTRRNEDFLTHVVRAGSTRASYATSHKDGSKDNKDKTPHSRIVFQRKRKMGVSRWQAFLLGDESLQPLQDVTPQGLDKDAEKTMSFKQIILSPQTALAVFLPKGYPHSVTSNYWPFAKWQFYHNVAGSVSSVISTQALLFAMGLGAGSIPMAAALNWIIKDGLGQLGGVVYASFVSDKFDSEPKRFRFQATVAMQGANILELLSPLWPGSFLFIASVSNIGKNMAWLASSATRAQMNKTFALRDNLGDITGKTGSQTTAAGLVGTGLGVIIAAIMSRASSDPAVLPLIPMCLTFLPFSIFNIYSNYRSSQFVTTPSFNIPRTETIFYALLRDLMATNALHAPPTVIYEVQDLEKHILSPEDIAEDEVFVRKYKSTFRVKVNIEPDLETFAREYGTAALDRALAQQGLERRNGREKYYMAITGLSTKRPTVTIWFDRQAKTADILRGFYHACTTRLMIEREVGEESSNITGLAGERETAVVHRAHEHVRRAMPSVMAALVRRGWDTESHFLTDGDQHHIHISRHASANNGNYFNPGGIDFDLPPAHPPHHQIHITTIEEEDESEYIQISSHDTSTPVRSVTASPALSFDTSASPDATALSDPPTPQQQPTRYPRTRHSLNSSTPLPLYSSRTQRMRNGSSSSVDQTGKPVYRGFGPRTTSDGVVEDDLHGTTSAAAAAAGVGGSTVRYHRSYNNNSDSDDDAEGYFVGNHHVRSGHHRYPGFRSRRGLPWYKHRETQIVGSILVMSLIVRLWKIGYPTSVVFDEVHFGGFASKYLKGRFFMDVHPPLAKMLIALVGWLAGLDPQFTFAEIGMDYIEPKVPYIAMRLLGGLMGVAVVPMAYYTVRNSGHSIHASILAAVLVLFAFTALAWTNFYAERMRPFSDDWFIWLCLTGFGLGLSGSVKWVGLFIIATIGTSTIYQLWLLWGDLKVPVRTWVHHFLARAVFLIALPIVVYMFMFEIHFLILRSSGDGDGFMSAPFQMTLGYSLNDSPLRVAYGATVNIRHLGSQGGYLHSHTSNYETGSKQQQITLYPHKDQNNDWVIQKADGALSESLEYIKHGDIIRLSHVSTHKRLHSHDNKAPVTDTENHFEVSGYGHEGFEGDSNDNWRVEIVDYEGRNAEAGKELHTLRSRFKLVHINMSCDLFSHKVKLPKWAFEQQEVTCMRSAAPAMTTWMIESNAYANFPKDAEMVNYKKPGFFGKFFELNKVMWKTNQGLTESHPYDSRPSSWIWLRRGISFWGKENRHIYLVGNWFTWYAASVSVVLYVLIRLLLVLRDKRGYRDNFRGLREYYELSGGFFFMAWAYHYLPFFLMGRQLFLHHYLPALYFGILLFCVTFDLACRFIPNRHRVIALVLISSIAIYVFRARAPLVYGSNWTRNDCLASKLLDTWDYDCTQYPETYDFYQSQNAPGTVMPDPMVGRIIDPPGSVNNSDGNSSSDGVSSVSAEDSVPMAEDAKAAVQEGLTSLTERIGKQLETEKEKKAEEGHGNQQQQPPPPPPAKPVPQPPGQVAAQEGQPPSPHPRDGPSKQSQSEVTAEAERNSEEDDSEGEEVDGGYDAEKEPVAAAVEAKED</sequence>
<comment type="catalytic activity">
    <reaction evidence="13">
        <text>a di-trans,poly-cis-dolichyl beta-D-mannosyl phosphate + L-threonyl-[protein] = 3-O-(alpha-D-mannosyl)-L-threonyl-[protein] + a di-trans,poly-cis-dolichyl phosphate + H(+)</text>
        <dbReference type="Rhea" id="RHEA:53396"/>
        <dbReference type="Rhea" id="RHEA-COMP:11060"/>
        <dbReference type="Rhea" id="RHEA-COMP:13547"/>
        <dbReference type="Rhea" id="RHEA-COMP:19498"/>
        <dbReference type="Rhea" id="RHEA-COMP:19501"/>
        <dbReference type="ChEBI" id="CHEBI:15378"/>
        <dbReference type="ChEBI" id="CHEBI:30013"/>
        <dbReference type="ChEBI" id="CHEBI:57683"/>
        <dbReference type="ChEBI" id="CHEBI:58211"/>
        <dbReference type="ChEBI" id="CHEBI:137323"/>
        <dbReference type="EC" id="2.4.1.109"/>
    </reaction>
</comment>
<dbReference type="Pfam" id="PF04884">
    <property type="entry name" value="UVB_sens_prot"/>
    <property type="match status" value="1"/>
</dbReference>
<evidence type="ECO:0000256" key="11">
    <source>
        <dbReference type="ARBA" id="ARBA00023136"/>
    </source>
</evidence>
<evidence type="ECO:0000256" key="4">
    <source>
        <dbReference type="ARBA" id="ARBA00012839"/>
    </source>
</evidence>
<feature type="transmembrane region" description="Helical" evidence="16">
    <location>
        <begin position="927"/>
        <end position="946"/>
    </location>
</feature>
<dbReference type="Pfam" id="PF02815">
    <property type="entry name" value="MIR"/>
    <property type="match status" value="1"/>
</dbReference>
<comment type="catalytic activity">
    <reaction evidence="14">
        <text>a di-trans,poly-cis-dolichyl beta-D-mannosyl phosphate + L-seryl-[protein] = 3-O-(alpha-D-mannosyl)-L-seryl-[protein] + a di-trans,poly-cis-dolichyl phosphate + H(+)</text>
        <dbReference type="Rhea" id="RHEA:17377"/>
        <dbReference type="Rhea" id="RHEA-COMP:9863"/>
        <dbReference type="Rhea" id="RHEA-COMP:13546"/>
        <dbReference type="Rhea" id="RHEA-COMP:19498"/>
        <dbReference type="Rhea" id="RHEA-COMP:19501"/>
        <dbReference type="ChEBI" id="CHEBI:15378"/>
        <dbReference type="ChEBI" id="CHEBI:29999"/>
        <dbReference type="ChEBI" id="CHEBI:57683"/>
        <dbReference type="ChEBI" id="CHEBI:58211"/>
        <dbReference type="ChEBI" id="CHEBI:137321"/>
        <dbReference type="EC" id="2.4.1.109"/>
    </reaction>
</comment>
<dbReference type="PROSITE" id="PS50919">
    <property type="entry name" value="MIR"/>
    <property type="match status" value="3"/>
</dbReference>
<evidence type="ECO:0000256" key="10">
    <source>
        <dbReference type="ARBA" id="ARBA00022989"/>
    </source>
</evidence>
<feature type="transmembrane region" description="Helical" evidence="16">
    <location>
        <begin position="842"/>
        <end position="863"/>
    </location>
</feature>
<keyword evidence="7 16" id="KW-0812">Transmembrane</keyword>
<feature type="compositionally biased region" description="Polar residues" evidence="15">
    <location>
        <begin position="638"/>
        <end position="665"/>
    </location>
</feature>
<keyword evidence="8" id="KW-0677">Repeat</keyword>